<proteinExistence type="predicted"/>
<dbReference type="InParanoid" id="G3HAH0"/>
<name>G3HAH0_CRIGR</name>
<evidence type="ECO:0000313" key="2">
    <source>
        <dbReference type="Proteomes" id="UP000001075"/>
    </source>
</evidence>
<dbReference type="EMBL" id="JH000251">
    <property type="protein sequence ID" value="EGW04134.1"/>
    <property type="molecule type" value="Genomic_DNA"/>
</dbReference>
<sequence>MAANITQIENTLCRRVHRHTRKHLLRCYKDYRRLSELMVEGHSLEMPIAERQWTEMGRDQVKPLEWENPV</sequence>
<gene>
    <name evidence="1" type="ORF">I79_007422</name>
</gene>
<evidence type="ECO:0000313" key="1">
    <source>
        <dbReference type="EMBL" id="EGW04134.1"/>
    </source>
</evidence>
<dbReference type="AlphaFoldDB" id="G3HAH0"/>
<organism evidence="1 2">
    <name type="scientific">Cricetulus griseus</name>
    <name type="common">Chinese hamster</name>
    <name type="synonym">Cricetulus barabensis griseus</name>
    <dbReference type="NCBI Taxonomy" id="10029"/>
    <lineage>
        <taxon>Eukaryota</taxon>
        <taxon>Metazoa</taxon>
        <taxon>Chordata</taxon>
        <taxon>Craniata</taxon>
        <taxon>Vertebrata</taxon>
        <taxon>Euteleostomi</taxon>
        <taxon>Mammalia</taxon>
        <taxon>Eutheria</taxon>
        <taxon>Euarchontoglires</taxon>
        <taxon>Glires</taxon>
        <taxon>Rodentia</taxon>
        <taxon>Myomorpha</taxon>
        <taxon>Muroidea</taxon>
        <taxon>Cricetidae</taxon>
        <taxon>Cricetinae</taxon>
        <taxon>Cricetulus</taxon>
    </lineage>
</organism>
<accession>G3HAH0</accession>
<reference evidence="2" key="1">
    <citation type="journal article" date="2011" name="Nat. Biotechnol.">
        <title>The genomic sequence of the Chinese hamster ovary (CHO)-K1 cell line.</title>
        <authorList>
            <person name="Xu X."/>
            <person name="Nagarajan H."/>
            <person name="Lewis N.E."/>
            <person name="Pan S."/>
            <person name="Cai Z."/>
            <person name="Liu X."/>
            <person name="Chen W."/>
            <person name="Xie M."/>
            <person name="Wang W."/>
            <person name="Hammond S."/>
            <person name="Andersen M.R."/>
            <person name="Neff N."/>
            <person name="Passarelli B."/>
            <person name="Koh W."/>
            <person name="Fan H.C."/>
            <person name="Wang J."/>
            <person name="Gui Y."/>
            <person name="Lee K.H."/>
            <person name="Betenbaugh M.J."/>
            <person name="Quake S.R."/>
            <person name="Famili I."/>
            <person name="Palsson B.O."/>
            <person name="Wang J."/>
        </authorList>
    </citation>
    <scope>NUCLEOTIDE SEQUENCE [LARGE SCALE GENOMIC DNA]</scope>
    <source>
        <strain evidence="2">CHO K1 cell line</strain>
    </source>
</reference>
<dbReference type="Proteomes" id="UP000001075">
    <property type="component" value="Unassembled WGS sequence"/>
</dbReference>
<protein>
    <submittedName>
        <fullName evidence="1">Uncharacterized protein</fullName>
    </submittedName>
</protein>